<dbReference type="EMBL" id="SKBQ01000005">
    <property type="protein sequence ID" value="TPX10240.1"/>
    <property type="molecule type" value="Genomic_DNA"/>
</dbReference>
<dbReference type="AlphaFoldDB" id="A0A507B113"/>
<feature type="region of interest" description="Disordered" evidence="1">
    <location>
        <begin position="205"/>
        <end position="357"/>
    </location>
</feature>
<organism evidence="3 4">
    <name type="scientific">Thyridium curvatum</name>
    <dbReference type="NCBI Taxonomy" id="1093900"/>
    <lineage>
        <taxon>Eukaryota</taxon>
        <taxon>Fungi</taxon>
        <taxon>Dikarya</taxon>
        <taxon>Ascomycota</taxon>
        <taxon>Pezizomycotina</taxon>
        <taxon>Sordariomycetes</taxon>
        <taxon>Sordariomycetidae</taxon>
        <taxon>Thyridiales</taxon>
        <taxon>Thyridiaceae</taxon>
        <taxon>Thyridium</taxon>
    </lineage>
</organism>
<feature type="compositionally biased region" description="Polar residues" evidence="1">
    <location>
        <begin position="205"/>
        <end position="216"/>
    </location>
</feature>
<dbReference type="InParanoid" id="A0A507B113"/>
<dbReference type="GO" id="GO:0005829">
    <property type="term" value="C:cytosol"/>
    <property type="evidence" value="ECO:0007669"/>
    <property type="project" value="TreeGrafter"/>
</dbReference>
<reference evidence="3 4" key="1">
    <citation type="submission" date="2019-06" db="EMBL/GenBank/DDBJ databases">
        <title>Draft genome sequence of the filamentous fungus Phialemoniopsis curvata isolated from diesel fuel.</title>
        <authorList>
            <person name="Varaljay V.A."/>
            <person name="Lyon W.J."/>
            <person name="Crouch A.L."/>
            <person name="Drake C.E."/>
            <person name="Hollomon J.M."/>
            <person name="Nadeau L.J."/>
            <person name="Nunn H.S."/>
            <person name="Stevenson B.S."/>
            <person name="Bojanowski C.L."/>
            <person name="Crookes-Goodson W.J."/>
        </authorList>
    </citation>
    <scope>NUCLEOTIDE SEQUENCE [LARGE SCALE GENOMIC DNA]</scope>
    <source>
        <strain evidence="3 4">D216</strain>
    </source>
</reference>
<dbReference type="GeneID" id="41968884"/>
<dbReference type="InterPro" id="IPR013904">
    <property type="entry name" value="RXT2_N"/>
</dbReference>
<evidence type="ECO:0000256" key="1">
    <source>
        <dbReference type="SAM" id="MobiDB-lite"/>
    </source>
</evidence>
<dbReference type="InterPro" id="IPR039602">
    <property type="entry name" value="Rxt2"/>
</dbReference>
<evidence type="ECO:0000313" key="4">
    <source>
        <dbReference type="Proteomes" id="UP000319257"/>
    </source>
</evidence>
<feature type="domain" description="Transcriptional regulatory protein RXT2 N-terminal" evidence="2">
    <location>
        <begin position="38"/>
        <end position="179"/>
    </location>
</feature>
<dbReference type="OrthoDB" id="2405722at2759"/>
<keyword evidence="4" id="KW-1185">Reference proteome</keyword>
<name>A0A507B113_9PEZI</name>
<accession>A0A507B113</accession>
<proteinExistence type="predicted"/>
<sequence>MATTKDQVLFTDTFLALKKAVKRKAYESDSDSSIDQPTNRGNKLKKKARLVREGQLNAPSGASDMREIVDHSGYQRAILERNPPLIDDDGYELESGDDEEHVREVMASVAELNPYASIRLENILAPLTAVTDLPTHPTMSRVFTSEALDELCIQARNWMHRENAALWKVRPLLTRLCGDHTWIPCEALETPNDISYFEDENASNPPSVLINGTSNVEAPLPQGSGVNGTSHAGGSTEMPEKTKQSELTPTVESENKPNAEGDTSMVDAGNSDDQSKEAKTDAQGHNEDSAADADNKKTDNGSEKKESLNGGDHEGAEDPDVTMTSDDAAVKNDSGKSEVVSGDTAGDVPAGSLSPGASEAVSIHPLFLAPRSAHPERDAGLPEQEAEDVRRLVQLWVQKQEEVARGAKNLYEGLLRADRLRKTVLRWAKAEAHCGPNEDMSDGEDWYDKEEWGLTEDLKKGHDEEEEDIQLPPKKTRTRRQ</sequence>
<dbReference type="Proteomes" id="UP000319257">
    <property type="component" value="Unassembled WGS sequence"/>
</dbReference>
<protein>
    <recommendedName>
        <fullName evidence="2">Transcriptional regulatory protein RXT2 N-terminal domain-containing protein</fullName>
    </recommendedName>
</protein>
<dbReference type="PANTHER" id="PTHR28232">
    <property type="entry name" value="TRANSCRIPTIONAL REGULATORY PROTEIN RXT2"/>
    <property type="match status" value="1"/>
</dbReference>
<evidence type="ECO:0000313" key="3">
    <source>
        <dbReference type="EMBL" id="TPX10240.1"/>
    </source>
</evidence>
<feature type="compositionally biased region" description="Polar residues" evidence="1">
    <location>
        <begin position="31"/>
        <end position="41"/>
    </location>
</feature>
<dbReference type="RefSeq" id="XP_030991951.1">
    <property type="nucleotide sequence ID" value="XM_031135516.1"/>
</dbReference>
<dbReference type="GO" id="GO:0033698">
    <property type="term" value="C:Rpd3L complex"/>
    <property type="evidence" value="ECO:0007669"/>
    <property type="project" value="TreeGrafter"/>
</dbReference>
<feature type="region of interest" description="Disordered" evidence="1">
    <location>
        <begin position="26"/>
        <end position="47"/>
    </location>
</feature>
<dbReference type="FunCoup" id="A0A507B113">
    <property type="interactions" value="120"/>
</dbReference>
<feature type="region of interest" description="Disordered" evidence="1">
    <location>
        <begin position="457"/>
        <end position="481"/>
    </location>
</feature>
<dbReference type="PANTHER" id="PTHR28232:SF1">
    <property type="entry name" value="TRANSCRIPTIONAL REGULATORY PROTEIN RXT2"/>
    <property type="match status" value="1"/>
</dbReference>
<dbReference type="Pfam" id="PF08595">
    <property type="entry name" value="RXT2_N"/>
    <property type="match status" value="1"/>
</dbReference>
<evidence type="ECO:0000259" key="2">
    <source>
        <dbReference type="Pfam" id="PF08595"/>
    </source>
</evidence>
<comment type="caution">
    <text evidence="3">The sequence shown here is derived from an EMBL/GenBank/DDBJ whole genome shotgun (WGS) entry which is preliminary data.</text>
</comment>
<dbReference type="STRING" id="1093900.A0A507B113"/>
<gene>
    <name evidence="3" type="ORF">E0L32_001437</name>
</gene>
<feature type="compositionally biased region" description="Basic and acidic residues" evidence="1">
    <location>
        <begin position="273"/>
        <end position="316"/>
    </location>
</feature>